<sequence>MSPRGSASNGIGRRTALKAAGVSLLGVSLLSSPAAAAGRAKEHARLHWGEGVDLDGDGDVDLQTVARVCADGRPSYLGVYLSDEGLATFEPPTEGDHGEDGDGGHGEGEHVGASYWLDFPEVGDTPFTVMGFDWGPMGHPPGPWMTPHFDVHFYTIPEETVKGIGPGIAEYDIPDERMPEGYVTAGALGAPREIVPQMGEHLLDPTTPELGGAEFTHTLIWGVSDLDGDGVGEMTFVEPMITRKFLNGLKGTVRGDVALPEVVPEAGYYPTQYVMQRVPQYGGILISLTKFEWRDLAYPPESAGSDG</sequence>
<keyword evidence="3" id="KW-1185">Reference proteome</keyword>
<organism evidence="2 3">
    <name type="scientific">Halobium salinum</name>
    <dbReference type="NCBI Taxonomy" id="1364940"/>
    <lineage>
        <taxon>Archaea</taxon>
        <taxon>Methanobacteriati</taxon>
        <taxon>Methanobacteriota</taxon>
        <taxon>Stenosarchaea group</taxon>
        <taxon>Halobacteria</taxon>
        <taxon>Halobacteriales</taxon>
        <taxon>Haloferacaceae</taxon>
        <taxon>Halobium</taxon>
    </lineage>
</organism>
<accession>A0ABD5PBJ9</accession>
<gene>
    <name evidence="2" type="ORF">ACFO0N_09890</name>
</gene>
<reference evidence="2 3" key="1">
    <citation type="journal article" date="2019" name="Int. J. Syst. Evol. Microbiol.">
        <title>The Global Catalogue of Microorganisms (GCM) 10K type strain sequencing project: providing services to taxonomists for standard genome sequencing and annotation.</title>
        <authorList>
            <consortium name="The Broad Institute Genomics Platform"/>
            <consortium name="The Broad Institute Genome Sequencing Center for Infectious Disease"/>
            <person name="Wu L."/>
            <person name="Ma J."/>
        </authorList>
    </citation>
    <scope>NUCLEOTIDE SEQUENCE [LARGE SCALE GENOMIC DNA]</scope>
    <source>
        <strain evidence="2 3">CGMCC 1.12553</strain>
    </source>
</reference>
<dbReference type="EMBL" id="JBHSDS010000006">
    <property type="protein sequence ID" value="MFC4358256.1"/>
    <property type="molecule type" value="Genomic_DNA"/>
</dbReference>
<comment type="caution">
    <text evidence="2">The sequence shown here is derived from an EMBL/GenBank/DDBJ whole genome shotgun (WGS) entry which is preliminary data.</text>
</comment>
<feature type="region of interest" description="Disordered" evidence="1">
    <location>
        <begin position="87"/>
        <end position="111"/>
    </location>
</feature>
<protein>
    <recommendedName>
        <fullName evidence="4">DUF5602 domain-containing protein</fullName>
    </recommendedName>
</protein>
<dbReference type="Proteomes" id="UP001595921">
    <property type="component" value="Unassembled WGS sequence"/>
</dbReference>
<dbReference type="AlphaFoldDB" id="A0ABD5PBJ9"/>
<dbReference type="RefSeq" id="WP_267624082.1">
    <property type="nucleotide sequence ID" value="NZ_JAODIW010000008.1"/>
</dbReference>
<evidence type="ECO:0000313" key="2">
    <source>
        <dbReference type="EMBL" id="MFC4358256.1"/>
    </source>
</evidence>
<dbReference type="PROSITE" id="PS51318">
    <property type="entry name" value="TAT"/>
    <property type="match status" value="1"/>
</dbReference>
<feature type="compositionally biased region" description="Basic and acidic residues" evidence="1">
    <location>
        <begin position="94"/>
        <end position="110"/>
    </location>
</feature>
<evidence type="ECO:0000313" key="3">
    <source>
        <dbReference type="Proteomes" id="UP001595921"/>
    </source>
</evidence>
<proteinExistence type="predicted"/>
<evidence type="ECO:0000256" key="1">
    <source>
        <dbReference type="SAM" id="MobiDB-lite"/>
    </source>
</evidence>
<evidence type="ECO:0008006" key="4">
    <source>
        <dbReference type="Google" id="ProtNLM"/>
    </source>
</evidence>
<dbReference type="InterPro" id="IPR006311">
    <property type="entry name" value="TAT_signal"/>
</dbReference>
<name>A0ABD5PBJ9_9EURY</name>